<feature type="domain" description="SGNH hydrolase-type esterase" evidence="4">
    <location>
        <begin position="28"/>
        <end position="214"/>
    </location>
</feature>
<dbReference type="RefSeq" id="WP_022391307.1">
    <property type="nucleotide sequence ID" value="NZ_KI440802.1"/>
</dbReference>
<dbReference type="InterPro" id="IPR037459">
    <property type="entry name" value="RhgT-like"/>
</dbReference>
<feature type="domain" description="Secretion system C-terminal sorting" evidence="5">
    <location>
        <begin position="577"/>
        <end position="647"/>
    </location>
</feature>
<evidence type="ECO:0000256" key="3">
    <source>
        <dbReference type="SAM" id="SignalP"/>
    </source>
</evidence>
<dbReference type="Gene3D" id="3.40.50.1110">
    <property type="entry name" value="SGNH hydrolase"/>
    <property type="match status" value="1"/>
</dbReference>
<comment type="similarity">
    <text evidence="1">Belongs to the 'GDSL' lipolytic enzyme family.</text>
</comment>
<sequence>MKNSTYLLLSLLFCCMSAFPKEITIHTIGDSTMESKPEDTESNPNGQRGWAQMLQQFVTNGATVNNRSKSGTSSKSFYEAKDDNNNYRFWATVKPQIKEGDYVIIQFGHNDEKDGGEEGEIGTNPWKSYTEYLTKYVTEVRELNAIPILFTPIVRNYFESDGKTITARGAHNLGMGSDGKELDYVAAMKKVAENTNCLLVDHTALTKKVCEEYGKTKSTELIYNVGDGTHLGEYGATLYARLAVQELIKQNILTEYLNADPELILSSPEYNFGKCYANTVNIHSFSVSGIDLDPVNGNVTITVPSEFSISKEQDGNYTQQITIPYENGNLSITPFFVKYAPEDTGISTGNITVSNGKNTKFIALKGECVSFEGGIKAKAFWELSKNENSISEGPITVLPETLKNMFTDRYAKPGSTTIWEDNRIDGETKTQRNIIEGRTWPAGEIDIVHDRYIQFGVKATKGSVFNVDSIGLYVGGSGSNGIRFKVYYCKNELFGDDAVMIADRQNNTSNTMYPISHKNIIEVKSEESLYIRIYPWLNNGGDSKSICLYGVTISGVVTEESTDGITTSIIENNIFCYPSKTSGTTTLNYVTTECSDVLIDIFSIDGKKLNSYRKDSLPAGQHQQQINLEGLNNGIYICSLTSNTDRKAIRLIKE</sequence>
<accession>A0A495VNF1</accession>
<evidence type="ECO:0000259" key="4">
    <source>
        <dbReference type="Pfam" id="PF13472"/>
    </source>
</evidence>
<feature type="signal peptide" evidence="3">
    <location>
        <begin position="1"/>
        <end position="20"/>
    </location>
</feature>
<name>A0A495VNF1_9BACT</name>
<dbReference type="AlphaFoldDB" id="A0A495VNF1"/>
<keyword evidence="2" id="KW-0378">Hydrolase</keyword>
<dbReference type="Proteomes" id="UP000269493">
    <property type="component" value="Unassembled WGS sequence"/>
</dbReference>
<dbReference type="Pfam" id="PF18962">
    <property type="entry name" value="Por_Secre_tail"/>
    <property type="match status" value="1"/>
</dbReference>
<dbReference type="NCBIfam" id="TIGR04183">
    <property type="entry name" value="Por_Secre_tail"/>
    <property type="match status" value="1"/>
</dbReference>
<gene>
    <name evidence="6" type="ORF">BC742_1891</name>
</gene>
<dbReference type="EMBL" id="RBXN01000006">
    <property type="protein sequence ID" value="RKT50931.1"/>
    <property type="molecule type" value="Genomic_DNA"/>
</dbReference>
<dbReference type="GeneID" id="92929613"/>
<keyword evidence="7" id="KW-1185">Reference proteome</keyword>
<dbReference type="InterPro" id="IPR036514">
    <property type="entry name" value="SGNH_hydro_sf"/>
</dbReference>
<dbReference type="PANTHER" id="PTHR43695">
    <property type="entry name" value="PUTATIVE (AFU_ORTHOLOGUE AFUA_2G17250)-RELATED"/>
    <property type="match status" value="1"/>
</dbReference>
<evidence type="ECO:0000313" key="6">
    <source>
        <dbReference type="EMBL" id="RKT50931.1"/>
    </source>
</evidence>
<protein>
    <submittedName>
        <fullName evidence="6">Putative secreted protein (Por secretion system target)</fullName>
    </submittedName>
</protein>
<dbReference type="CDD" id="cd01821">
    <property type="entry name" value="Rhamnogalacturan_acetylesterase_like"/>
    <property type="match status" value="1"/>
</dbReference>
<dbReference type="GO" id="GO:0016788">
    <property type="term" value="F:hydrolase activity, acting on ester bonds"/>
    <property type="evidence" value="ECO:0007669"/>
    <property type="project" value="UniProtKB-ARBA"/>
</dbReference>
<dbReference type="PANTHER" id="PTHR43695:SF1">
    <property type="entry name" value="RHAMNOGALACTURONAN ACETYLESTERASE"/>
    <property type="match status" value="1"/>
</dbReference>
<dbReference type="InterPro" id="IPR026444">
    <property type="entry name" value="Secre_tail"/>
</dbReference>
<dbReference type="InterPro" id="IPR013830">
    <property type="entry name" value="SGNH_hydro"/>
</dbReference>
<comment type="caution">
    <text evidence="6">The sequence shown here is derived from an EMBL/GenBank/DDBJ whole genome shotgun (WGS) entry which is preliminary data.</text>
</comment>
<feature type="chain" id="PRO_5019777749" evidence="3">
    <location>
        <begin position="21"/>
        <end position="654"/>
    </location>
</feature>
<evidence type="ECO:0000259" key="5">
    <source>
        <dbReference type="Pfam" id="PF18962"/>
    </source>
</evidence>
<proteinExistence type="inferred from homology"/>
<evidence type="ECO:0000256" key="1">
    <source>
        <dbReference type="ARBA" id="ARBA00008668"/>
    </source>
</evidence>
<organism evidence="6 7">
    <name type="scientific">Coprobacter fastidiosus NSB1 = JCM 33896</name>
    <dbReference type="NCBI Taxonomy" id="1349822"/>
    <lineage>
        <taxon>Bacteria</taxon>
        <taxon>Pseudomonadati</taxon>
        <taxon>Bacteroidota</taxon>
        <taxon>Bacteroidia</taxon>
        <taxon>Bacteroidales</taxon>
        <taxon>Barnesiellaceae</taxon>
        <taxon>Coprobacter</taxon>
    </lineage>
</organism>
<reference evidence="6 7" key="1">
    <citation type="submission" date="2018-10" db="EMBL/GenBank/DDBJ databases">
        <title>Genomic Encyclopedia of Archaeal and Bacterial Type Strains, Phase II (KMG-II): from individual species to whole genera.</title>
        <authorList>
            <person name="Goeker M."/>
        </authorList>
    </citation>
    <scope>NUCLEOTIDE SEQUENCE [LARGE SCALE GENOMIC DNA]</scope>
    <source>
        <strain evidence="6 7">NSB1</strain>
    </source>
</reference>
<dbReference type="Pfam" id="PF13472">
    <property type="entry name" value="Lipase_GDSL_2"/>
    <property type="match status" value="1"/>
</dbReference>
<keyword evidence="3" id="KW-0732">Signal</keyword>
<evidence type="ECO:0000313" key="7">
    <source>
        <dbReference type="Proteomes" id="UP000269493"/>
    </source>
</evidence>
<dbReference type="SUPFAM" id="SSF52266">
    <property type="entry name" value="SGNH hydrolase"/>
    <property type="match status" value="1"/>
</dbReference>
<dbReference type="OrthoDB" id="1289639at2"/>
<evidence type="ECO:0000256" key="2">
    <source>
        <dbReference type="ARBA" id="ARBA00022801"/>
    </source>
</evidence>